<dbReference type="Pfam" id="PF07727">
    <property type="entry name" value="RVT_2"/>
    <property type="match status" value="1"/>
</dbReference>
<sequence length="922" mass="102650">MVTRFRVGTNRPLNVSTISLLPMSYTHAFNDPNWHNAMLDEYNALIKNNTWVLVPRSLDANDVRSMWLFRHKHIVDGSLSRYKAHLVANGSTQISSIDVDEIFSPVVKPATIYTVLSLALSRYWRIYQLDVKNAFLHDIARLKFRYLSVLPSSFAVTYASATLPCIGSITDIRSVLTQRALKFFCETFHIPDEVHPQLPSPNQTIHGMPAGKIGVYTRFFEYANFRLPLSTFLVNVLKHYRISISQLSIIGADKVSHFEILCRVHGFEPTVGVFCCFYVNSKNKGWMSFSKRQGSDVVCYTKPLDSLKGWNNHFFWIDVFSCPTLFSWHTSKSVLRDVIPKSSEFSPKHYATLVAYPAPFHKYPEPFLCLEGMSRNYTLDENTYPQFLRNDDEEGGYSLICFTYALPLLDYVCSSCLFCAEMDLLSFIRIADLTKVRIGERQRDEDEPKLLNTTVGRVVPLLPVAPDHSSGELEASVEKLFGKGGSGEQAKQGDSASAGHGVGADAGKPSHPAKKLRDDYGAPGGPTIGEREGGDHTEILVGANLCAIGAPQRFVISSDSSDHSGVNIAEAEVDSVVKTSIPITTIAITTTPTADLVVIAKEQLVGSSVFVVDSPSAGESHPIPSGFFDCSGSDFLIGGIQTVIDPDSNLQKVYVPQWNVTNGFCLDDNGVCREMVDEFAPPIFFTSVRGMNHDQLFIEFNVGVARQISLSAEVRMRAEYNIKERRRLKSVVEGKDSLLKSRCEKIESLKAQLLVKETEAEKAVHLCAEASKFEIVEKSLRDETQVLKERNATLEKEKSKLEIQVTDLAASVKAREKEVADLDAVVTSVKLQNDSAYAGGFLCRTSEEVNEKFDKLCADFVEMALHLEEKFYPRLLTTIFGHRWLLTHGMELAIAECLNYTEYLCSLGTTIGKAIEMGIQEG</sequence>
<dbReference type="InterPro" id="IPR013103">
    <property type="entry name" value="RVT_2"/>
</dbReference>
<name>A0A6L2N510_TANCI</name>
<dbReference type="PANTHER" id="PTHR31099">
    <property type="entry name" value="OS06G0165300 PROTEIN"/>
    <property type="match status" value="1"/>
</dbReference>
<protein>
    <submittedName>
        <fullName evidence="5">Ribonuclease H-like domain-containing protein</fullName>
    </submittedName>
</protein>
<dbReference type="EMBL" id="BKCJ010008125">
    <property type="protein sequence ID" value="GEU80689.1"/>
    <property type="molecule type" value="Genomic_DNA"/>
</dbReference>
<dbReference type="AlphaFoldDB" id="A0A6L2N510"/>
<dbReference type="InterPro" id="IPR007321">
    <property type="entry name" value="Transposase_28"/>
</dbReference>
<keyword evidence="1" id="KW-0175">Coiled coil</keyword>
<feature type="domain" description="Reverse transcriptase Ty1/copia-type" evidence="4">
    <location>
        <begin position="48"/>
        <end position="138"/>
    </location>
</feature>
<proteinExistence type="predicted"/>
<reference evidence="5" key="1">
    <citation type="journal article" date="2019" name="Sci. Rep.">
        <title>Draft genome of Tanacetum cinerariifolium, the natural source of mosquito coil.</title>
        <authorList>
            <person name="Yamashiro T."/>
            <person name="Shiraishi A."/>
            <person name="Satake H."/>
            <person name="Nakayama K."/>
        </authorList>
    </citation>
    <scope>NUCLEOTIDE SEQUENCE</scope>
</reference>
<feature type="region of interest" description="Disordered" evidence="2">
    <location>
        <begin position="483"/>
        <end position="534"/>
    </location>
</feature>
<feature type="domain" description="Transposase (putative) gypsy type" evidence="3">
    <location>
        <begin position="220"/>
        <end position="279"/>
    </location>
</feature>
<evidence type="ECO:0000259" key="4">
    <source>
        <dbReference type="Pfam" id="PF07727"/>
    </source>
</evidence>
<accession>A0A6L2N510</accession>
<evidence type="ECO:0000256" key="2">
    <source>
        <dbReference type="SAM" id="MobiDB-lite"/>
    </source>
</evidence>
<gene>
    <name evidence="5" type="ORF">Tci_052667</name>
</gene>
<evidence type="ECO:0000259" key="3">
    <source>
        <dbReference type="Pfam" id="PF04195"/>
    </source>
</evidence>
<organism evidence="5">
    <name type="scientific">Tanacetum cinerariifolium</name>
    <name type="common">Dalmatian daisy</name>
    <name type="synonym">Chrysanthemum cinerariifolium</name>
    <dbReference type="NCBI Taxonomy" id="118510"/>
    <lineage>
        <taxon>Eukaryota</taxon>
        <taxon>Viridiplantae</taxon>
        <taxon>Streptophyta</taxon>
        <taxon>Embryophyta</taxon>
        <taxon>Tracheophyta</taxon>
        <taxon>Spermatophyta</taxon>
        <taxon>Magnoliopsida</taxon>
        <taxon>eudicotyledons</taxon>
        <taxon>Gunneridae</taxon>
        <taxon>Pentapetalae</taxon>
        <taxon>asterids</taxon>
        <taxon>campanulids</taxon>
        <taxon>Asterales</taxon>
        <taxon>Asteraceae</taxon>
        <taxon>Asteroideae</taxon>
        <taxon>Anthemideae</taxon>
        <taxon>Anthemidinae</taxon>
        <taxon>Tanacetum</taxon>
    </lineage>
</organism>
<feature type="coiled-coil region" evidence="1">
    <location>
        <begin position="777"/>
        <end position="811"/>
    </location>
</feature>
<dbReference type="Pfam" id="PF04195">
    <property type="entry name" value="Transposase_28"/>
    <property type="match status" value="1"/>
</dbReference>
<dbReference type="PANTHER" id="PTHR31099:SF41">
    <property type="entry name" value="TRANSPOSASE (PUTATIVE), GYPSY TYPE-RELATED"/>
    <property type="match status" value="1"/>
</dbReference>
<comment type="caution">
    <text evidence="5">The sequence shown here is derived from an EMBL/GenBank/DDBJ whole genome shotgun (WGS) entry which is preliminary data.</text>
</comment>
<evidence type="ECO:0000313" key="5">
    <source>
        <dbReference type="EMBL" id="GEU80689.1"/>
    </source>
</evidence>
<evidence type="ECO:0000256" key="1">
    <source>
        <dbReference type="SAM" id="Coils"/>
    </source>
</evidence>